<comment type="caution">
    <text evidence="1">The sequence shown here is derived from an EMBL/GenBank/DDBJ whole genome shotgun (WGS) entry which is preliminary data.</text>
</comment>
<sequence length="333" mass="38951">MDGICTLANDKVYDQLVALLNSIEANQGLDMPVCIYPYNDNIERITAEVARRPQVQIYSDRQSMERWDQFFKDVWDAHPNAHQRRLEKGFVPYYRFGHHRPFCAFDGPFDRFVYIDADAILMKPVDQILDKLNDNDWVVYDFQYKDIGHVYDVNYPGLHQVFSPEKIQSSIFCSGLYASRKQIFDPQTTEQLLKNLRDGEAEVLYIWAADQPILNYMVMKSGLKVYNLALNLPKTEITGNSITSSHFQEVDHVLYDKGQRLTYLHYIGLSSKIFARVCAGENIDFPYRDIFLHYRYLHEPDKRPEFKSKPKPYNPSPNLLQRAINKLKSTLNK</sequence>
<dbReference type="SUPFAM" id="SSF53448">
    <property type="entry name" value="Nucleotide-diphospho-sugar transferases"/>
    <property type="match status" value="1"/>
</dbReference>
<evidence type="ECO:0000313" key="2">
    <source>
        <dbReference type="Proteomes" id="UP001387447"/>
    </source>
</evidence>
<evidence type="ECO:0000313" key="1">
    <source>
        <dbReference type="EMBL" id="MEK9514032.1"/>
    </source>
</evidence>
<dbReference type="InterPro" id="IPR054619">
    <property type="entry name" value="Npun_R2821-like"/>
</dbReference>
<dbReference type="InterPro" id="IPR029044">
    <property type="entry name" value="Nucleotide-diphossugar_trans"/>
</dbReference>
<name>A0ABU9ERK9_LIMFS</name>
<accession>A0ABU9ERK9</accession>
<organism evidence="1 2">
    <name type="scientific">Limnospira fusiformis PMC 851.14</name>
    <dbReference type="NCBI Taxonomy" id="2219512"/>
    <lineage>
        <taxon>Bacteria</taxon>
        <taxon>Bacillati</taxon>
        <taxon>Cyanobacteriota</taxon>
        <taxon>Cyanophyceae</taxon>
        <taxon>Oscillatoriophycideae</taxon>
        <taxon>Oscillatoriales</taxon>
        <taxon>Sirenicapillariaceae</taxon>
        <taxon>Limnospira</taxon>
    </lineage>
</organism>
<keyword evidence="2" id="KW-1185">Reference proteome</keyword>
<protein>
    <submittedName>
        <fullName evidence="1">Npun_R2821/Npun_R2822 family protein</fullName>
    </submittedName>
</protein>
<dbReference type="Gene3D" id="3.90.550.10">
    <property type="entry name" value="Spore Coat Polysaccharide Biosynthesis Protein SpsA, Chain A"/>
    <property type="match status" value="1"/>
</dbReference>
<dbReference type="NCBIfam" id="NF045582">
    <property type="entry name" value="Npun_R2823_gen"/>
    <property type="match status" value="1"/>
</dbReference>
<reference evidence="1 2" key="1">
    <citation type="journal article" date="2024" name="Front. Microbiol.">
        <title>Transcriptomic insights into the dominance of two phototrophs throughout the water column of a tropical hypersaline-alkaline crater lake (Dziani Dzaha, Mayotte).</title>
        <authorList>
            <person name="Duperron S."/>
            <person name="Halary S."/>
            <person name="Bouly J.-P."/>
            <person name="Roussel T."/>
            <person name="Hugoni M."/>
            <person name="Bruto M."/>
            <person name="Oger P."/>
            <person name="Duval C."/>
            <person name="Woo A."/>
            <person name="Jezequiel D."/>
            <person name="Ader M."/>
            <person name="Leboulanger C."/>
            <person name="Agogue H."/>
            <person name="Grossi V."/>
            <person name="Trousselier M."/>
            <person name="Bernard C."/>
        </authorList>
    </citation>
    <scope>NUCLEOTIDE SEQUENCE [LARGE SCALE GENOMIC DNA]</scope>
    <source>
        <strain evidence="1 2">PMC 851.14</strain>
    </source>
</reference>
<dbReference type="Proteomes" id="UP001387447">
    <property type="component" value="Unassembled WGS sequence"/>
</dbReference>
<dbReference type="RefSeq" id="WP_315664098.1">
    <property type="nucleotide sequence ID" value="NZ_JBBWYZ010000018.1"/>
</dbReference>
<dbReference type="EMBL" id="JBBWYZ010000018">
    <property type="protein sequence ID" value="MEK9514032.1"/>
    <property type="molecule type" value="Genomic_DNA"/>
</dbReference>
<gene>
    <name evidence="1" type="ORF">AAEJ74_20745</name>
</gene>
<proteinExistence type="predicted"/>